<dbReference type="EMBL" id="FMHG01000001">
    <property type="protein sequence ID" value="SCJ76492.1"/>
    <property type="molecule type" value="Genomic_DNA"/>
</dbReference>
<feature type="transmembrane region" description="Helical" evidence="1">
    <location>
        <begin position="39"/>
        <end position="59"/>
    </location>
</feature>
<sequence length="214" mass="26172">MQENLQLTYINDQDDWYEFSLFEQYWSCLDDRDHASRSLMIQMFFVLGFTVLFTFAPFIDKNYLWISLVASAMFFIKFFFEYFSGYDADYKNMKRLYENLRDHNIVNIYDEKLTVDFGDREINIRTDEYRRFFEWEDVEYIQETDNLIILRIRASNKKNLQGFQRLIISKRYIFPQKLEQLWALLNEKKAQYHIPQLLPDEVMNKLVLPTKERG</sequence>
<keyword evidence="1" id="KW-0812">Transmembrane</keyword>
<evidence type="ECO:0008006" key="3">
    <source>
        <dbReference type="Google" id="ProtNLM"/>
    </source>
</evidence>
<keyword evidence="1" id="KW-0472">Membrane</keyword>
<dbReference type="AlphaFoldDB" id="A0A1C6J354"/>
<evidence type="ECO:0000313" key="2">
    <source>
        <dbReference type="EMBL" id="SCJ76492.1"/>
    </source>
</evidence>
<feature type="transmembrane region" description="Helical" evidence="1">
    <location>
        <begin position="65"/>
        <end position="85"/>
    </location>
</feature>
<gene>
    <name evidence="2" type="ORF">SAMEA3545359_01880</name>
</gene>
<organism evidence="2">
    <name type="scientific">uncultured Anaerotruncus sp</name>
    <dbReference type="NCBI Taxonomy" id="905011"/>
    <lineage>
        <taxon>Bacteria</taxon>
        <taxon>Bacillati</taxon>
        <taxon>Bacillota</taxon>
        <taxon>Clostridia</taxon>
        <taxon>Eubacteriales</taxon>
        <taxon>Oscillospiraceae</taxon>
        <taxon>Anaerotruncus</taxon>
        <taxon>environmental samples</taxon>
    </lineage>
</organism>
<accession>A0A1C6J354</accession>
<keyword evidence="1" id="KW-1133">Transmembrane helix</keyword>
<evidence type="ECO:0000256" key="1">
    <source>
        <dbReference type="SAM" id="Phobius"/>
    </source>
</evidence>
<reference evidence="2" key="1">
    <citation type="submission" date="2015-09" db="EMBL/GenBank/DDBJ databases">
        <authorList>
            <consortium name="Pathogen Informatics"/>
        </authorList>
    </citation>
    <scope>NUCLEOTIDE SEQUENCE</scope>
    <source>
        <strain evidence="2">2789STDY5834896</strain>
    </source>
</reference>
<protein>
    <recommendedName>
        <fullName evidence="3">YcxB-like protein domain-containing protein</fullName>
    </recommendedName>
</protein>
<proteinExistence type="predicted"/>
<name>A0A1C6J354_9FIRM</name>